<dbReference type="STRING" id="576137.A0A1L7XH86"/>
<evidence type="ECO:0000313" key="2">
    <source>
        <dbReference type="EMBL" id="CZR64392.1"/>
    </source>
</evidence>
<dbReference type="SUPFAM" id="SSF51658">
    <property type="entry name" value="Xylose isomerase-like"/>
    <property type="match status" value="1"/>
</dbReference>
<evidence type="ECO:0000313" key="3">
    <source>
        <dbReference type="Proteomes" id="UP000184330"/>
    </source>
</evidence>
<dbReference type="EMBL" id="FJOG01000026">
    <property type="protein sequence ID" value="CZR64392.1"/>
    <property type="molecule type" value="Genomic_DNA"/>
</dbReference>
<protein>
    <submittedName>
        <fullName evidence="2">Related to 4-hydroxyphenylpyruvate dioxygenase</fullName>
    </submittedName>
</protein>
<dbReference type="OrthoDB" id="5360893at2759"/>
<keyword evidence="2" id="KW-0670">Pyruvate</keyword>
<dbReference type="Gene3D" id="3.20.20.150">
    <property type="entry name" value="Divalent-metal-dependent TIM barrel enzymes"/>
    <property type="match status" value="1"/>
</dbReference>
<name>A0A1L7XH86_9HELO</name>
<dbReference type="InterPro" id="IPR013022">
    <property type="entry name" value="Xyl_isomerase-like_TIM-brl"/>
</dbReference>
<accession>A0A1L7XH86</accession>
<gene>
    <name evidence="2" type="ORF">PAC_14290</name>
</gene>
<sequence length="330" mass="36858">MSMAFTNKLAIASVSLGQHPSHTLDQKMAAASHHGFSGIEIVYSDLEAFSKSNDLTILKGADTAKSLCKKHNLTILSLNPFKNFEGHNSPFISRITVAQHWLAVARRLGAIYLQVPSQFDPNSTGDRTTSVSELRQLADLAASEELVVSIAYEAVAWATHNTTWQSSLEIVEAVDRPNFGICLDSFHIMSLLWGDNSVAGGIRPEGPAELEASLTDLVHNCPLERIFYIQISDAELFDPPLGPGHELYNEKDDRRLIWSRKARPFPLEREFGGYFPVAEFVNKCLVEKKWKGWVSFEVFDRRMLEAGNGPEKAAERGRRSWERILEALSS</sequence>
<organism evidence="2 3">
    <name type="scientific">Phialocephala subalpina</name>
    <dbReference type="NCBI Taxonomy" id="576137"/>
    <lineage>
        <taxon>Eukaryota</taxon>
        <taxon>Fungi</taxon>
        <taxon>Dikarya</taxon>
        <taxon>Ascomycota</taxon>
        <taxon>Pezizomycotina</taxon>
        <taxon>Leotiomycetes</taxon>
        <taxon>Helotiales</taxon>
        <taxon>Mollisiaceae</taxon>
        <taxon>Phialocephala</taxon>
        <taxon>Phialocephala fortinii species complex</taxon>
    </lineage>
</organism>
<dbReference type="InterPro" id="IPR050312">
    <property type="entry name" value="IolE/XylAMocC-like"/>
</dbReference>
<keyword evidence="2" id="KW-0560">Oxidoreductase</keyword>
<evidence type="ECO:0000259" key="1">
    <source>
        <dbReference type="Pfam" id="PF01261"/>
    </source>
</evidence>
<dbReference type="PANTHER" id="PTHR12110:SF38">
    <property type="entry name" value="DIOXYGENASE, PUTATIVE (AFU_ORTHOLOGUE AFUA_6G00240)-RELATED"/>
    <property type="match status" value="1"/>
</dbReference>
<feature type="domain" description="Xylose isomerase-like TIM barrel" evidence="1">
    <location>
        <begin position="29"/>
        <end position="321"/>
    </location>
</feature>
<dbReference type="Proteomes" id="UP000184330">
    <property type="component" value="Unassembled WGS sequence"/>
</dbReference>
<dbReference type="GO" id="GO:0051213">
    <property type="term" value="F:dioxygenase activity"/>
    <property type="evidence" value="ECO:0007669"/>
    <property type="project" value="UniProtKB-KW"/>
</dbReference>
<dbReference type="AlphaFoldDB" id="A0A1L7XH86"/>
<reference evidence="2 3" key="1">
    <citation type="submission" date="2016-03" db="EMBL/GenBank/DDBJ databases">
        <authorList>
            <person name="Ploux O."/>
        </authorList>
    </citation>
    <scope>NUCLEOTIDE SEQUENCE [LARGE SCALE GENOMIC DNA]</scope>
    <source>
        <strain evidence="2 3">UAMH 11012</strain>
    </source>
</reference>
<keyword evidence="2" id="KW-0223">Dioxygenase</keyword>
<proteinExistence type="predicted"/>
<keyword evidence="3" id="KW-1185">Reference proteome</keyword>
<dbReference type="InterPro" id="IPR036237">
    <property type="entry name" value="Xyl_isomerase-like_sf"/>
</dbReference>
<dbReference type="PANTHER" id="PTHR12110">
    <property type="entry name" value="HYDROXYPYRUVATE ISOMERASE"/>
    <property type="match status" value="1"/>
</dbReference>
<dbReference type="Pfam" id="PF01261">
    <property type="entry name" value="AP_endonuc_2"/>
    <property type="match status" value="1"/>
</dbReference>